<proteinExistence type="predicted"/>
<dbReference type="Pfam" id="PF00292">
    <property type="entry name" value="PAX"/>
    <property type="match status" value="1"/>
</dbReference>
<evidence type="ECO:0000313" key="10">
    <source>
        <dbReference type="EMBL" id="CAI5449851.1"/>
    </source>
</evidence>
<dbReference type="Gene3D" id="1.10.10.10">
    <property type="entry name" value="Winged helix-like DNA-binding domain superfamily/Winged helix DNA-binding domain"/>
    <property type="match status" value="2"/>
</dbReference>
<comment type="caution">
    <text evidence="10">The sequence shown here is derived from an EMBL/GenBank/DDBJ whole genome shotgun (WGS) entry which is preliminary data.</text>
</comment>
<feature type="region of interest" description="Disordered" evidence="8">
    <location>
        <begin position="163"/>
        <end position="205"/>
    </location>
</feature>
<evidence type="ECO:0000256" key="3">
    <source>
        <dbReference type="ARBA" id="ARBA00022724"/>
    </source>
</evidence>
<dbReference type="CDD" id="cd00131">
    <property type="entry name" value="PAX"/>
    <property type="match status" value="1"/>
</dbReference>
<dbReference type="InterPro" id="IPR009057">
    <property type="entry name" value="Homeodomain-like_sf"/>
</dbReference>
<dbReference type="GO" id="GO:0005634">
    <property type="term" value="C:nucleus"/>
    <property type="evidence" value="ECO:0007669"/>
    <property type="project" value="UniProtKB-SubCell"/>
</dbReference>
<dbReference type="InterPro" id="IPR036388">
    <property type="entry name" value="WH-like_DNA-bd_sf"/>
</dbReference>
<keyword evidence="11" id="KW-1185">Reference proteome</keyword>
<dbReference type="EMBL" id="CANHGI010000004">
    <property type="protein sequence ID" value="CAI5449851.1"/>
    <property type="molecule type" value="Genomic_DNA"/>
</dbReference>
<comment type="subcellular location">
    <subcellularLocation>
        <location evidence="1">Nucleus</location>
    </subcellularLocation>
</comment>
<sequence>MEQLWRGYYPYPAAAAANLANVPTNSHFPIDNSHTGVNQLGGVFVNGRPLPDHIRSRIVDMAHQGVRPCDISRQLRVSHGCVSKILGRYYETGSVRPGVIGGSKPKVATPRVVGCIASYKRANPTMFAWEIREKLLQDRVCDSDNVPSVSSINRIVRNKSFMASSNPTSNQLPLPIPLPPSSQPPSTSPSTNSNPNNNNNNSSNSNYSTIPAYSINDLLGFDPKSAADMSLVYSNPQQQPSDDWMMRTPLGILPQSYSGQL</sequence>
<evidence type="ECO:0000256" key="4">
    <source>
        <dbReference type="ARBA" id="ARBA00023015"/>
    </source>
</evidence>
<name>A0A9P1ISB9_9PELO</name>
<organism evidence="10 11">
    <name type="scientific">Caenorhabditis angaria</name>
    <dbReference type="NCBI Taxonomy" id="860376"/>
    <lineage>
        <taxon>Eukaryota</taxon>
        <taxon>Metazoa</taxon>
        <taxon>Ecdysozoa</taxon>
        <taxon>Nematoda</taxon>
        <taxon>Chromadorea</taxon>
        <taxon>Rhabditida</taxon>
        <taxon>Rhabditina</taxon>
        <taxon>Rhabditomorpha</taxon>
        <taxon>Rhabditoidea</taxon>
        <taxon>Rhabditidae</taxon>
        <taxon>Peloderinae</taxon>
        <taxon>Caenorhabditis</taxon>
    </lineage>
</organism>
<dbReference type="InterPro" id="IPR001523">
    <property type="entry name" value="Paired_dom"/>
</dbReference>
<keyword evidence="3" id="KW-0563">Paired box</keyword>
<protein>
    <recommendedName>
        <fullName evidence="9">Paired domain-containing protein</fullName>
    </recommendedName>
</protein>
<dbReference type="Proteomes" id="UP001152747">
    <property type="component" value="Unassembled WGS sequence"/>
</dbReference>
<evidence type="ECO:0000313" key="11">
    <source>
        <dbReference type="Proteomes" id="UP001152747"/>
    </source>
</evidence>
<reference evidence="10" key="1">
    <citation type="submission" date="2022-11" db="EMBL/GenBank/DDBJ databases">
        <authorList>
            <person name="Kikuchi T."/>
        </authorList>
    </citation>
    <scope>NUCLEOTIDE SEQUENCE</scope>
    <source>
        <strain evidence="10">PS1010</strain>
    </source>
</reference>
<gene>
    <name evidence="10" type="ORF">CAMP_LOCUS12488</name>
</gene>
<feature type="domain" description="Paired" evidence="9">
    <location>
        <begin position="33"/>
        <end position="159"/>
    </location>
</feature>
<feature type="compositionally biased region" description="Pro residues" evidence="8">
    <location>
        <begin position="174"/>
        <end position="187"/>
    </location>
</feature>
<dbReference type="PANTHER" id="PTHR45636:SF41">
    <property type="entry name" value="PAIRED BOX PROTEIN PAX-6-RELATED"/>
    <property type="match status" value="1"/>
</dbReference>
<evidence type="ECO:0000256" key="2">
    <source>
        <dbReference type="ARBA" id="ARBA00022473"/>
    </source>
</evidence>
<dbReference type="AlphaFoldDB" id="A0A9P1ISB9"/>
<evidence type="ECO:0000256" key="8">
    <source>
        <dbReference type="SAM" id="MobiDB-lite"/>
    </source>
</evidence>
<dbReference type="InterPro" id="IPR043182">
    <property type="entry name" value="PAIRED_DNA-bd_dom"/>
</dbReference>
<keyword evidence="6" id="KW-0804">Transcription</keyword>
<dbReference type="PRINTS" id="PR00027">
    <property type="entry name" value="PAIREDBOX"/>
</dbReference>
<dbReference type="PANTHER" id="PTHR45636">
    <property type="entry name" value="PAIRED BOX PROTEIN PAX-6-RELATED-RELATED"/>
    <property type="match status" value="1"/>
</dbReference>
<feature type="compositionally biased region" description="Low complexity" evidence="8">
    <location>
        <begin position="188"/>
        <end position="205"/>
    </location>
</feature>
<dbReference type="PROSITE" id="PS51057">
    <property type="entry name" value="PAIRED_2"/>
    <property type="match status" value="1"/>
</dbReference>
<dbReference type="SMART" id="SM00351">
    <property type="entry name" value="PAX"/>
    <property type="match status" value="1"/>
</dbReference>
<dbReference type="FunFam" id="1.10.10.10:FF:000003">
    <property type="entry name" value="Paired box protein Pax-6"/>
    <property type="match status" value="1"/>
</dbReference>
<dbReference type="GO" id="GO:0000978">
    <property type="term" value="F:RNA polymerase II cis-regulatory region sequence-specific DNA binding"/>
    <property type="evidence" value="ECO:0007669"/>
    <property type="project" value="TreeGrafter"/>
</dbReference>
<keyword evidence="7" id="KW-0539">Nucleus</keyword>
<evidence type="ECO:0000256" key="5">
    <source>
        <dbReference type="ARBA" id="ARBA00023125"/>
    </source>
</evidence>
<dbReference type="SUPFAM" id="SSF46689">
    <property type="entry name" value="Homeodomain-like"/>
    <property type="match status" value="1"/>
</dbReference>
<keyword evidence="2" id="KW-0217">Developmental protein</keyword>
<evidence type="ECO:0000256" key="6">
    <source>
        <dbReference type="ARBA" id="ARBA00023163"/>
    </source>
</evidence>
<dbReference type="InterPro" id="IPR043565">
    <property type="entry name" value="PAX_fam"/>
</dbReference>
<evidence type="ECO:0000256" key="1">
    <source>
        <dbReference type="ARBA" id="ARBA00004123"/>
    </source>
</evidence>
<evidence type="ECO:0000256" key="7">
    <source>
        <dbReference type="ARBA" id="ARBA00023242"/>
    </source>
</evidence>
<dbReference type="GO" id="GO:0000981">
    <property type="term" value="F:DNA-binding transcription factor activity, RNA polymerase II-specific"/>
    <property type="evidence" value="ECO:0007669"/>
    <property type="project" value="TreeGrafter"/>
</dbReference>
<evidence type="ECO:0000259" key="9">
    <source>
        <dbReference type="PROSITE" id="PS51057"/>
    </source>
</evidence>
<dbReference type="PROSITE" id="PS00034">
    <property type="entry name" value="PAIRED_1"/>
    <property type="match status" value="1"/>
</dbReference>
<accession>A0A9P1ISB9</accession>
<keyword evidence="5" id="KW-0238">DNA-binding</keyword>
<dbReference type="FunFam" id="1.10.10.10:FF:000013">
    <property type="entry name" value="Paired box 8 isoform 1"/>
    <property type="match status" value="1"/>
</dbReference>
<dbReference type="OrthoDB" id="3225452at2759"/>
<keyword evidence="4" id="KW-0805">Transcription regulation</keyword>